<comment type="similarity">
    <text evidence="3 12">Belongs to the ketopantoate reductase family.</text>
</comment>
<dbReference type="InterPro" id="IPR003710">
    <property type="entry name" value="ApbA"/>
</dbReference>
<dbReference type="Gene3D" id="3.40.50.720">
    <property type="entry name" value="NAD(P)-binding Rossmann-like Domain"/>
    <property type="match status" value="1"/>
</dbReference>
<dbReference type="GO" id="GO:0008677">
    <property type="term" value="F:2-dehydropantoate 2-reductase activity"/>
    <property type="evidence" value="ECO:0007669"/>
    <property type="project" value="UniProtKB-EC"/>
</dbReference>
<feature type="domain" description="Ketopantoate reductase N-terminal" evidence="14">
    <location>
        <begin position="3"/>
        <end position="143"/>
    </location>
</feature>
<dbReference type="AlphaFoldDB" id="A0A4R1N9R2"/>
<dbReference type="RefSeq" id="WP_132922946.1">
    <property type="nucleotide sequence ID" value="NZ_CP075169.1"/>
</dbReference>
<dbReference type="EMBL" id="SJOI01000001">
    <property type="protein sequence ID" value="TCL04144.1"/>
    <property type="molecule type" value="Genomic_DNA"/>
</dbReference>
<dbReference type="PANTHER" id="PTHR43765:SF2">
    <property type="entry name" value="2-DEHYDROPANTOATE 2-REDUCTASE"/>
    <property type="match status" value="1"/>
</dbReference>
<comment type="caution">
    <text evidence="16">The sequence shown here is derived from an EMBL/GenBank/DDBJ whole genome shotgun (WGS) entry which is preliminary data.</text>
</comment>
<comment type="subcellular location">
    <subcellularLocation>
        <location evidence="1">Cytoplasm</location>
    </subcellularLocation>
</comment>
<dbReference type="SUPFAM" id="SSF48179">
    <property type="entry name" value="6-phosphogluconate dehydrogenase C-terminal domain-like"/>
    <property type="match status" value="1"/>
</dbReference>
<keyword evidence="17" id="KW-1185">Reference proteome</keyword>
<keyword evidence="7 12" id="KW-0566">Pantothenate biosynthesis</keyword>
<evidence type="ECO:0000259" key="15">
    <source>
        <dbReference type="Pfam" id="PF08546"/>
    </source>
</evidence>
<dbReference type="InterPro" id="IPR013328">
    <property type="entry name" value="6PGD_dom2"/>
</dbReference>
<evidence type="ECO:0000313" key="16">
    <source>
        <dbReference type="EMBL" id="TCL04144.1"/>
    </source>
</evidence>
<dbReference type="GO" id="GO:0050661">
    <property type="term" value="F:NADP binding"/>
    <property type="evidence" value="ECO:0007669"/>
    <property type="project" value="TreeGrafter"/>
</dbReference>
<name>A0A4R1N9R2_9GAMM</name>
<evidence type="ECO:0000256" key="5">
    <source>
        <dbReference type="ARBA" id="ARBA00019465"/>
    </source>
</evidence>
<dbReference type="InterPro" id="IPR050838">
    <property type="entry name" value="Ketopantoate_reductase"/>
</dbReference>
<evidence type="ECO:0000256" key="13">
    <source>
        <dbReference type="SAM" id="Coils"/>
    </source>
</evidence>
<evidence type="ECO:0000256" key="8">
    <source>
        <dbReference type="ARBA" id="ARBA00022857"/>
    </source>
</evidence>
<dbReference type="Gene3D" id="1.10.1040.10">
    <property type="entry name" value="N-(1-d-carboxylethyl)-l-norvaline Dehydrogenase, domain 2"/>
    <property type="match status" value="1"/>
</dbReference>
<dbReference type="OrthoDB" id="6530772at2"/>
<dbReference type="InterPro" id="IPR013752">
    <property type="entry name" value="KPA_reductase"/>
</dbReference>
<dbReference type="NCBIfam" id="TIGR00745">
    <property type="entry name" value="apbA_panE"/>
    <property type="match status" value="1"/>
</dbReference>
<feature type="domain" description="Ketopantoate reductase C-terminal" evidence="15">
    <location>
        <begin position="169"/>
        <end position="290"/>
    </location>
</feature>
<keyword evidence="13" id="KW-0175">Coiled coil</keyword>
<keyword evidence="6" id="KW-0963">Cytoplasm</keyword>
<reference evidence="16 17" key="1">
    <citation type="submission" date="2019-02" db="EMBL/GenBank/DDBJ databases">
        <title>Investigation of anaerobic lignin degradation for improved lignocellulosic biofuels.</title>
        <authorList>
            <person name="Deangelis K."/>
        </authorList>
    </citation>
    <scope>NUCLEOTIDE SEQUENCE [LARGE SCALE GENOMIC DNA]</scope>
    <source>
        <strain evidence="16 17">159R</strain>
    </source>
</reference>
<evidence type="ECO:0000256" key="10">
    <source>
        <dbReference type="ARBA" id="ARBA00032024"/>
    </source>
</evidence>
<accession>A0A4R1N9R2</accession>
<comment type="catalytic activity">
    <reaction evidence="11 12">
        <text>(R)-pantoate + NADP(+) = 2-dehydropantoate + NADPH + H(+)</text>
        <dbReference type="Rhea" id="RHEA:16233"/>
        <dbReference type="ChEBI" id="CHEBI:11561"/>
        <dbReference type="ChEBI" id="CHEBI:15378"/>
        <dbReference type="ChEBI" id="CHEBI:15980"/>
        <dbReference type="ChEBI" id="CHEBI:57783"/>
        <dbReference type="ChEBI" id="CHEBI:58349"/>
        <dbReference type="EC" id="1.1.1.169"/>
    </reaction>
</comment>
<comment type="pathway">
    <text evidence="2 12">Cofactor biosynthesis; (R)-pantothenate biosynthesis; (R)-pantoate from 3-methyl-2-oxobutanoate: step 2/2.</text>
</comment>
<dbReference type="EC" id="1.1.1.169" evidence="4 12"/>
<gene>
    <name evidence="16" type="ORF">EZJ58_2253</name>
</gene>
<evidence type="ECO:0000256" key="1">
    <source>
        <dbReference type="ARBA" id="ARBA00004496"/>
    </source>
</evidence>
<evidence type="ECO:0000256" key="11">
    <source>
        <dbReference type="ARBA" id="ARBA00048793"/>
    </source>
</evidence>
<organism evidence="16 17">
    <name type="scientific">Sodalis ligni</name>
    <dbReference type="NCBI Taxonomy" id="2697027"/>
    <lineage>
        <taxon>Bacteria</taxon>
        <taxon>Pseudomonadati</taxon>
        <taxon>Pseudomonadota</taxon>
        <taxon>Gammaproteobacteria</taxon>
        <taxon>Enterobacterales</taxon>
        <taxon>Bruguierivoracaceae</taxon>
        <taxon>Sodalis</taxon>
    </lineage>
</organism>
<evidence type="ECO:0000256" key="2">
    <source>
        <dbReference type="ARBA" id="ARBA00004994"/>
    </source>
</evidence>
<protein>
    <recommendedName>
        <fullName evidence="5 12">2-dehydropantoate 2-reductase</fullName>
        <ecNumber evidence="4 12">1.1.1.169</ecNumber>
    </recommendedName>
    <alternativeName>
        <fullName evidence="10 12">Ketopantoate reductase</fullName>
    </alternativeName>
</protein>
<dbReference type="GO" id="GO:0015940">
    <property type="term" value="P:pantothenate biosynthetic process"/>
    <property type="evidence" value="ECO:0007669"/>
    <property type="project" value="UniProtKB-UniPathway"/>
</dbReference>
<dbReference type="Proteomes" id="UP000294555">
    <property type="component" value="Unassembled WGS sequence"/>
</dbReference>
<dbReference type="Pfam" id="PF02558">
    <property type="entry name" value="ApbA"/>
    <property type="match status" value="1"/>
</dbReference>
<dbReference type="FunFam" id="1.10.1040.10:FF:000014">
    <property type="entry name" value="2-dehydropantoate 2-reductase"/>
    <property type="match status" value="1"/>
</dbReference>
<dbReference type="SUPFAM" id="SSF51735">
    <property type="entry name" value="NAD(P)-binding Rossmann-fold domains"/>
    <property type="match status" value="1"/>
</dbReference>
<dbReference type="InterPro" id="IPR008927">
    <property type="entry name" value="6-PGluconate_DH-like_C_sf"/>
</dbReference>
<dbReference type="NCBIfam" id="NF005087">
    <property type="entry name" value="PRK06522.1-1"/>
    <property type="match status" value="1"/>
</dbReference>
<dbReference type="InterPro" id="IPR013332">
    <property type="entry name" value="KPR_N"/>
</dbReference>
<evidence type="ECO:0000256" key="6">
    <source>
        <dbReference type="ARBA" id="ARBA00022490"/>
    </source>
</evidence>
<evidence type="ECO:0000256" key="12">
    <source>
        <dbReference type="RuleBase" id="RU362068"/>
    </source>
</evidence>
<evidence type="ECO:0000256" key="9">
    <source>
        <dbReference type="ARBA" id="ARBA00023002"/>
    </source>
</evidence>
<comment type="function">
    <text evidence="12">Catalyzes the NADPH-dependent reduction of ketopantoate into pantoic acid.</text>
</comment>
<evidence type="ECO:0000259" key="14">
    <source>
        <dbReference type="Pfam" id="PF02558"/>
    </source>
</evidence>
<evidence type="ECO:0000256" key="4">
    <source>
        <dbReference type="ARBA" id="ARBA00013014"/>
    </source>
</evidence>
<evidence type="ECO:0000256" key="3">
    <source>
        <dbReference type="ARBA" id="ARBA00007870"/>
    </source>
</evidence>
<dbReference type="GO" id="GO:0005737">
    <property type="term" value="C:cytoplasm"/>
    <property type="evidence" value="ECO:0007669"/>
    <property type="project" value="UniProtKB-SubCell"/>
</dbReference>
<proteinExistence type="inferred from homology"/>
<dbReference type="UniPathway" id="UPA00028">
    <property type="reaction ID" value="UER00004"/>
</dbReference>
<evidence type="ECO:0000256" key="7">
    <source>
        <dbReference type="ARBA" id="ARBA00022655"/>
    </source>
</evidence>
<keyword evidence="9 12" id="KW-0560">Oxidoreductase</keyword>
<dbReference type="InterPro" id="IPR036291">
    <property type="entry name" value="NAD(P)-bd_dom_sf"/>
</dbReference>
<sequence>MNITVLGCGAIGQLWLAGLFQQGHTLQGWLRVPQPFCTVDVVSPLGETFQHQLPANNTALLAESDLLLVTLKAWQVSDAIRSLLPQLKADCAILLLHNGLGTREELPALTQPLLQGITTHAAYRGGDGSIIHVYSGTTRIGPLTANAQSISSIAEVLHDALPDVAWHDNIAATCWIKLASNCIINPLTAVYECTNGEIERFSSEIEELCREVAAVMDREGFHTSYESLLLYVGQIIRNTAGNTSSMLQDIRAQRHTEIDYINGYLLRRARAHGINVPANQRLYELVKQKENRYDRLGTGMSGEWE</sequence>
<dbReference type="Pfam" id="PF08546">
    <property type="entry name" value="ApbA_C"/>
    <property type="match status" value="1"/>
</dbReference>
<keyword evidence="8 12" id="KW-0521">NADP</keyword>
<evidence type="ECO:0000313" key="17">
    <source>
        <dbReference type="Proteomes" id="UP000294555"/>
    </source>
</evidence>
<feature type="coiled-coil region" evidence="13">
    <location>
        <begin position="191"/>
        <end position="218"/>
    </location>
</feature>
<dbReference type="PANTHER" id="PTHR43765">
    <property type="entry name" value="2-DEHYDROPANTOATE 2-REDUCTASE-RELATED"/>
    <property type="match status" value="1"/>
</dbReference>